<dbReference type="RefSeq" id="WP_168106618.1">
    <property type="nucleotide sequence ID" value="NZ_VTOX01000002.1"/>
</dbReference>
<dbReference type="EMBL" id="VTOX01000002">
    <property type="protein sequence ID" value="NKE65498.1"/>
    <property type="molecule type" value="Genomic_DNA"/>
</dbReference>
<evidence type="ECO:0000313" key="2">
    <source>
        <dbReference type="Proteomes" id="UP000521868"/>
    </source>
</evidence>
<evidence type="ECO:0000313" key="1">
    <source>
        <dbReference type="EMBL" id="NKE65498.1"/>
    </source>
</evidence>
<organism evidence="1 2">
    <name type="scientific">Ramlibacter lithotrophicus</name>
    <dbReference type="NCBI Taxonomy" id="2606681"/>
    <lineage>
        <taxon>Bacteria</taxon>
        <taxon>Pseudomonadati</taxon>
        <taxon>Pseudomonadota</taxon>
        <taxon>Betaproteobacteria</taxon>
        <taxon>Burkholderiales</taxon>
        <taxon>Comamonadaceae</taxon>
        <taxon>Ramlibacter</taxon>
    </lineage>
</organism>
<name>A0A7X6I5N0_9BURK</name>
<sequence length="61" mass="6663">MSDRFWLWTATAVFTAVILGALAHAVAVARDCERQGGTMVRSFSAWGWSCVRTPAPAQPPR</sequence>
<keyword evidence="2" id="KW-1185">Reference proteome</keyword>
<proteinExistence type="predicted"/>
<accession>A0A7X6I5N0</accession>
<dbReference type="Proteomes" id="UP000521868">
    <property type="component" value="Unassembled WGS sequence"/>
</dbReference>
<dbReference type="AlphaFoldDB" id="A0A7X6I5N0"/>
<gene>
    <name evidence="1" type="ORF">RAMLITH_06655</name>
</gene>
<protein>
    <submittedName>
        <fullName evidence="1">Uncharacterized protein</fullName>
    </submittedName>
</protein>
<comment type="caution">
    <text evidence="1">The sequence shown here is derived from an EMBL/GenBank/DDBJ whole genome shotgun (WGS) entry which is preliminary data.</text>
</comment>
<reference evidence="1 2" key="1">
    <citation type="journal article" date="2020" name="Nature">
        <title>Bacterial chemolithoautotrophy via manganese oxidation.</title>
        <authorList>
            <person name="Yu H."/>
            <person name="Leadbetter J.R."/>
        </authorList>
    </citation>
    <scope>NUCLEOTIDE SEQUENCE [LARGE SCALE GENOMIC DNA]</scope>
    <source>
        <strain evidence="1 2">RBP-1</strain>
    </source>
</reference>